<dbReference type="EMBL" id="BSXS01016831">
    <property type="protein sequence ID" value="GMF08272.1"/>
    <property type="molecule type" value="Genomic_DNA"/>
</dbReference>
<gene>
    <name evidence="1" type="ORF">Amon02_001320900</name>
</gene>
<keyword evidence="2" id="KW-1185">Reference proteome</keyword>
<comment type="caution">
    <text evidence="1">The sequence shown here is derived from an EMBL/GenBank/DDBJ whole genome shotgun (WGS) entry which is preliminary data.</text>
</comment>
<protein>
    <submittedName>
        <fullName evidence="1">Unnamed protein product</fullName>
    </submittedName>
</protein>
<proteinExistence type="predicted"/>
<name>A0ACB5UDB1_AMBMO</name>
<dbReference type="Proteomes" id="UP001165064">
    <property type="component" value="Unassembled WGS sequence"/>
</dbReference>
<evidence type="ECO:0000313" key="1">
    <source>
        <dbReference type="EMBL" id="GMF08272.1"/>
    </source>
</evidence>
<organism evidence="1 2">
    <name type="scientific">Ambrosiozyma monospora</name>
    <name type="common">Yeast</name>
    <name type="synonym">Endomycopsis monosporus</name>
    <dbReference type="NCBI Taxonomy" id="43982"/>
    <lineage>
        <taxon>Eukaryota</taxon>
        <taxon>Fungi</taxon>
        <taxon>Dikarya</taxon>
        <taxon>Ascomycota</taxon>
        <taxon>Saccharomycotina</taxon>
        <taxon>Pichiomycetes</taxon>
        <taxon>Pichiales</taxon>
        <taxon>Pichiaceae</taxon>
        <taxon>Ambrosiozyma</taxon>
    </lineage>
</organism>
<evidence type="ECO:0000313" key="2">
    <source>
        <dbReference type="Proteomes" id="UP001165064"/>
    </source>
</evidence>
<reference evidence="1" key="1">
    <citation type="submission" date="2023-04" db="EMBL/GenBank/DDBJ databases">
        <title>Ambrosiozyma monospora NBRC 10751.</title>
        <authorList>
            <person name="Ichikawa N."/>
            <person name="Sato H."/>
            <person name="Tonouchi N."/>
        </authorList>
    </citation>
    <scope>NUCLEOTIDE SEQUENCE</scope>
    <source>
        <strain evidence="1">NBRC 10751</strain>
    </source>
</reference>
<accession>A0ACB5UDB1</accession>
<sequence>MVPIIKHPVPETSPGNITLNFELQEEFQAARKQCALQQQHAFQQIIDEFIIDEEAPLTSQQTHQLLDQQQQTLPSSEVQSHIQLSPPSQQQQQQELLLGHTPPLGSNNVNEEAAVPEQH</sequence>